<dbReference type="PANTHER" id="PTHR44117:SF1">
    <property type="entry name" value="INTRAFLAGELLAR TRANSPORT PROTEIN 88 HOMOLOG"/>
    <property type="match status" value="1"/>
</dbReference>
<dbReference type="PANTHER" id="PTHR44117">
    <property type="entry name" value="INTRAFLAGELLAR TRANSPORT PROTEIN 88 HOMOLOG"/>
    <property type="match status" value="1"/>
</dbReference>
<dbReference type="EMBL" id="LRGB01022740">
    <property type="protein sequence ID" value="KZR97071.1"/>
    <property type="molecule type" value="Genomic_DNA"/>
</dbReference>
<dbReference type="GO" id="GO:0019894">
    <property type="term" value="F:kinesin binding"/>
    <property type="evidence" value="ECO:0007669"/>
    <property type="project" value="TreeGrafter"/>
</dbReference>
<feature type="non-terminal residue" evidence="1">
    <location>
        <position position="1"/>
    </location>
</feature>
<dbReference type="OrthoDB" id="1926212at2759"/>
<accession>A0A164ES35</accession>
<gene>
    <name evidence="1" type="ORF">APZ42_008259</name>
</gene>
<dbReference type="GO" id="GO:0097546">
    <property type="term" value="C:ciliary base"/>
    <property type="evidence" value="ECO:0007669"/>
    <property type="project" value="TreeGrafter"/>
</dbReference>
<keyword evidence="1" id="KW-0969">Cilium</keyword>
<evidence type="ECO:0000313" key="2">
    <source>
        <dbReference type="Proteomes" id="UP000076858"/>
    </source>
</evidence>
<comment type="caution">
    <text evidence="1">The sequence shown here is derived from an EMBL/GenBank/DDBJ whole genome shotgun (WGS) entry which is preliminary data.</text>
</comment>
<name>A0A164ES35_9CRUS</name>
<dbReference type="STRING" id="35525.A0A164ES35"/>
<evidence type="ECO:0000313" key="1">
    <source>
        <dbReference type="EMBL" id="KZR97071.1"/>
    </source>
</evidence>
<dbReference type="GO" id="GO:0005814">
    <property type="term" value="C:centriole"/>
    <property type="evidence" value="ECO:0007669"/>
    <property type="project" value="TreeGrafter"/>
</dbReference>
<protein>
    <submittedName>
        <fullName evidence="1">Intraflagellar transport protein 88</fullName>
    </submittedName>
</protein>
<keyword evidence="1" id="KW-0966">Cell projection</keyword>
<keyword evidence="1" id="KW-0282">Flagellum</keyword>
<sequence length="70" mass="8198">EADDFEKLVPEGDAQWNSLRESLNNDPLHRLERQAKFEGERCILMSAKLISPVIEDTFTVGYQWYVYMGF</sequence>
<organism evidence="1 2">
    <name type="scientific">Daphnia magna</name>
    <dbReference type="NCBI Taxonomy" id="35525"/>
    <lineage>
        <taxon>Eukaryota</taxon>
        <taxon>Metazoa</taxon>
        <taxon>Ecdysozoa</taxon>
        <taxon>Arthropoda</taxon>
        <taxon>Crustacea</taxon>
        <taxon>Branchiopoda</taxon>
        <taxon>Diplostraca</taxon>
        <taxon>Cladocera</taxon>
        <taxon>Anomopoda</taxon>
        <taxon>Daphniidae</taxon>
        <taxon>Daphnia</taxon>
    </lineage>
</organism>
<dbReference type="GO" id="GO:0036064">
    <property type="term" value="C:ciliary basal body"/>
    <property type="evidence" value="ECO:0007669"/>
    <property type="project" value="TreeGrafter"/>
</dbReference>
<dbReference type="GO" id="GO:0042073">
    <property type="term" value="P:intraciliary transport"/>
    <property type="evidence" value="ECO:0007669"/>
    <property type="project" value="TreeGrafter"/>
</dbReference>
<dbReference type="AlphaFoldDB" id="A0A164ES35"/>
<keyword evidence="2" id="KW-1185">Reference proteome</keyword>
<reference evidence="1 2" key="1">
    <citation type="submission" date="2016-03" db="EMBL/GenBank/DDBJ databases">
        <title>EvidentialGene: Evidence-directed Construction of Genes on Genomes.</title>
        <authorList>
            <person name="Gilbert D.G."/>
            <person name="Choi J.-H."/>
            <person name="Mockaitis K."/>
            <person name="Colbourne J."/>
            <person name="Pfrender M."/>
        </authorList>
    </citation>
    <scope>NUCLEOTIDE SEQUENCE [LARGE SCALE GENOMIC DNA]</scope>
    <source>
        <strain evidence="1 2">Xinb3</strain>
        <tissue evidence="1">Complete organism</tissue>
    </source>
</reference>
<dbReference type="GO" id="GO:0097730">
    <property type="term" value="C:non-motile cilium"/>
    <property type="evidence" value="ECO:0007669"/>
    <property type="project" value="TreeGrafter"/>
</dbReference>
<dbReference type="GO" id="GO:1905515">
    <property type="term" value="P:non-motile cilium assembly"/>
    <property type="evidence" value="ECO:0007669"/>
    <property type="project" value="TreeGrafter"/>
</dbReference>
<proteinExistence type="predicted"/>
<dbReference type="Proteomes" id="UP000076858">
    <property type="component" value="Unassembled WGS sequence"/>
</dbReference>